<comment type="caution">
    <text evidence="9">The sequence shown here is derived from an EMBL/GenBank/DDBJ whole genome shotgun (WGS) entry which is preliminary data.</text>
</comment>
<keyword evidence="3 8" id="KW-0812">Transmembrane</keyword>
<accession>A0A8J1XNM9</accession>
<keyword evidence="6 8" id="KW-0472">Membrane</keyword>
<evidence type="ECO:0000256" key="7">
    <source>
        <dbReference type="SAM" id="MobiDB-lite"/>
    </source>
</evidence>
<keyword evidence="4 8" id="KW-1133">Transmembrane helix</keyword>
<feature type="compositionally biased region" description="Polar residues" evidence="7">
    <location>
        <begin position="556"/>
        <end position="572"/>
    </location>
</feature>
<dbReference type="GO" id="GO:0042128">
    <property type="term" value="P:nitrate assimilation"/>
    <property type="evidence" value="ECO:0007669"/>
    <property type="project" value="UniProtKB-KW"/>
</dbReference>
<feature type="compositionally biased region" description="Basic and acidic residues" evidence="7">
    <location>
        <begin position="573"/>
        <end position="600"/>
    </location>
</feature>
<evidence type="ECO:0000256" key="5">
    <source>
        <dbReference type="ARBA" id="ARBA00023063"/>
    </source>
</evidence>
<name>A0A8J1XNM9_OWEFU</name>
<feature type="transmembrane region" description="Helical" evidence="8">
    <location>
        <begin position="149"/>
        <end position="169"/>
    </location>
</feature>
<evidence type="ECO:0000256" key="4">
    <source>
        <dbReference type="ARBA" id="ARBA00022989"/>
    </source>
</evidence>
<comment type="similarity">
    <text evidence="2">Belongs to the major facilitator superfamily. Nitrate/nitrite porter (TC 2.A.1.8) family.</text>
</comment>
<evidence type="ECO:0000256" key="2">
    <source>
        <dbReference type="ARBA" id="ARBA00008432"/>
    </source>
</evidence>
<evidence type="ECO:0000256" key="6">
    <source>
        <dbReference type="ARBA" id="ARBA00023136"/>
    </source>
</evidence>
<feature type="region of interest" description="Disordered" evidence="7">
    <location>
        <begin position="553"/>
        <end position="600"/>
    </location>
</feature>
<dbReference type="PANTHER" id="PTHR23515">
    <property type="entry name" value="HIGH-AFFINITY NITRATE TRANSPORTER 2.3"/>
    <property type="match status" value="1"/>
</dbReference>
<reference evidence="9" key="1">
    <citation type="submission" date="2022-03" db="EMBL/GenBank/DDBJ databases">
        <authorList>
            <person name="Martin C."/>
        </authorList>
    </citation>
    <scope>NUCLEOTIDE SEQUENCE</scope>
</reference>
<evidence type="ECO:0000256" key="1">
    <source>
        <dbReference type="ARBA" id="ARBA00004141"/>
    </source>
</evidence>
<feature type="transmembrane region" description="Helical" evidence="8">
    <location>
        <begin position="124"/>
        <end position="142"/>
    </location>
</feature>
<comment type="subcellular location">
    <subcellularLocation>
        <location evidence="1">Membrane</location>
        <topology evidence="1">Multi-pass membrane protein</topology>
    </subcellularLocation>
</comment>
<dbReference type="SUPFAM" id="SSF103473">
    <property type="entry name" value="MFS general substrate transporter"/>
    <property type="match status" value="1"/>
</dbReference>
<dbReference type="AlphaFoldDB" id="A0A8J1XNM9"/>
<dbReference type="Proteomes" id="UP000749559">
    <property type="component" value="Unassembled WGS sequence"/>
</dbReference>
<evidence type="ECO:0000313" key="9">
    <source>
        <dbReference type="EMBL" id="CAH1801670.1"/>
    </source>
</evidence>
<evidence type="ECO:0000256" key="8">
    <source>
        <dbReference type="SAM" id="Phobius"/>
    </source>
</evidence>
<dbReference type="InterPro" id="IPR011701">
    <property type="entry name" value="MFS"/>
</dbReference>
<evidence type="ECO:0000313" key="10">
    <source>
        <dbReference type="Proteomes" id="UP000749559"/>
    </source>
</evidence>
<proteinExistence type="inferred from homology"/>
<dbReference type="InterPro" id="IPR020846">
    <property type="entry name" value="MFS_dom"/>
</dbReference>
<sequence length="600" mass="66141">MDSPSLETNEKSIEAREDARDENGCWAKCQNRNNLGSDDYGKAKQFWLFSCRRPHMRGFHTSWFGYFIAFFGWFCVQPLIPHIQKDLHLTKEEVANSAIAGVASVIALRLIAGPLVDRFGPRRIMAIFLVAGGIPLGLAGFTSTATGLIVIRLFIGILGATFVPCQFWTTSLFSSNIVGGANALAGGWGNLGGGVAFLVMPLLLRLVLLTGVEISDAWKISLVIPAAVCLICSVIFWFYSDDCPQGPWHKRKKFGTLKNIDEADTENGTVNPAYISTGDETKVPTQLNGSTSEISIDIKSDLASSETFTDQEKECSRGHFAFRIVAIVILFVQYSAAFGVEISVNSIMNVYLLRKFKEPGCDPKDPQFTNTTITGYECSILNAETASLITSIFGLMNIFARFTGGFFSDLVAQRYSLSGRLMVHFLFLVLEGGLMIIFGYMETISAAVSILVLWSLCVQNAEGTSYALVPFVWPQRVGIVAGIVAAGGTSGGICWNFLWRYSLDDMSRYFTIVGSIALGSSVFTFLLFVGGYHVLDPCLKKGMFRENRDKLEHNEPSNMYETPQNTGSQNSEAHVKKDNLDLEALRSRTDEKRPYECSKL</sequence>
<evidence type="ECO:0000256" key="3">
    <source>
        <dbReference type="ARBA" id="ARBA00022692"/>
    </source>
</evidence>
<keyword evidence="10" id="KW-1185">Reference proteome</keyword>
<feature type="transmembrane region" description="Helical" evidence="8">
    <location>
        <begin position="510"/>
        <end position="535"/>
    </location>
</feature>
<dbReference type="GO" id="GO:0016020">
    <property type="term" value="C:membrane"/>
    <property type="evidence" value="ECO:0007669"/>
    <property type="project" value="UniProtKB-SubCell"/>
</dbReference>
<protein>
    <submittedName>
        <fullName evidence="9">Uncharacterized protein</fullName>
    </submittedName>
</protein>
<feature type="transmembrane region" description="Helical" evidence="8">
    <location>
        <begin position="476"/>
        <end position="498"/>
    </location>
</feature>
<dbReference type="GO" id="GO:0015112">
    <property type="term" value="F:nitrate transmembrane transporter activity"/>
    <property type="evidence" value="ECO:0007669"/>
    <property type="project" value="InterPro"/>
</dbReference>
<feature type="transmembrane region" description="Helical" evidence="8">
    <location>
        <begin position="320"/>
        <end position="344"/>
    </location>
</feature>
<feature type="transmembrane region" description="Helical" evidence="8">
    <location>
        <begin position="63"/>
        <end position="82"/>
    </location>
</feature>
<feature type="transmembrane region" description="Helical" evidence="8">
    <location>
        <begin position="189"/>
        <end position="208"/>
    </location>
</feature>
<dbReference type="InterPro" id="IPR036259">
    <property type="entry name" value="MFS_trans_sf"/>
</dbReference>
<dbReference type="OrthoDB" id="434240at2759"/>
<gene>
    <name evidence="9" type="ORF">OFUS_LOCUS25436</name>
</gene>
<dbReference type="Pfam" id="PF07690">
    <property type="entry name" value="MFS_1"/>
    <property type="match status" value="1"/>
</dbReference>
<dbReference type="PROSITE" id="PS50850">
    <property type="entry name" value="MFS"/>
    <property type="match status" value="1"/>
</dbReference>
<feature type="transmembrane region" description="Helical" evidence="8">
    <location>
        <begin position="220"/>
        <end position="239"/>
    </location>
</feature>
<organism evidence="9 10">
    <name type="scientific">Owenia fusiformis</name>
    <name type="common">Polychaete worm</name>
    <dbReference type="NCBI Taxonomy" id="6347"/>
    <lineage>
        <taxon>Eukaryota</taxon>
        <taxon>Metazoa</taxon>
        <taxon>Spiralia</taxon>
        <taxon>Lophotrochozoa</taxon>
        <taxon>Annelida</taxon>
        <taxon>Polychaeta</taxon>
        <taxon>Sedentaria</taxon>
        <taxon>Canalipalpata</taxon>
        <taxon>Sabellida</taxon>
        <taxon>Oweniida</taxon>
        <taxon>Oweniidae</taxon>
        <taxon>Owenia</taxon>
    </lineage>
</organism>
<dbReference type="InterPro" id="IPR044772">
    <property type="entry name" value="NO3_transporter"/>
</dbReference>
<dbReference type="Gene3D" id="1.20.1250.20">
    <property type="entry name" value="MFS general substrate transporter like domains"/>
    <property type="match status" value="2"/>
</dbReference>
<keyword evidence="5" id="KW-0534">Nitrate assimilation</keyword>
<dbReference type="EMBL" id="CAIIXF020000012">
    <property type="protein sequence ID" value="CAH1801670.1"/>
    <property type="molecule type" value="Genomic_DNA"/>
</dbReference>